<dbReference type="FunFam" id="1.10.220.10:FF:000005">
    <property type="entry name" value="Annexin"/>
    <property type="match status" value="1"/>
</dbReference>
<dbReference type="InterPro" id="IPR001464">
    <property type="entry name" value="Annexin"/>
</dbReference>
<keyword evidence="5" id="KW-1185">Reference proteome</keyword>
<dbReference type="PANTHER" id="PTHR10502:SF233">
    <property type="entry name" value="ANNEXIN B9"/>
    <property type="match status" value="1"/>
</dbReference>
<keyword evidence="4" id="KW-0111">Calcium/phospholipid-binding</keyword>
<dbReference type="FunFam" id="1.10.220.10:FF:000001">
    <property type="entry name" value="Annexin"/>
    <property type="match status" value="1"/>
</dbReference>
<gene>
    <name evidence="6" type="primary">LOC108669525</name>
</gene>
<evidence type="ECO:0000256" key="4">
    <source>
        <dbReference type="RuleBase" id="RU003540"/>
    </source>
</evidence>
<keyword evidence="2 4" id="KW-0677">Repeat</keyword>
<organism evidence="5 6">
    <name type="scientific">Hyalella azteca</name>
    <name type="common">Amphipod</name>
    <dbReference type="NCBI Taxonomy" id="294128"/>
    <lineage>
        <taxon>Eukaryota</taxon>
        <taxon>Metazoa</taxon>
        <taxon>Ecdysozoa</taxon>
        <taxon>Arthropoda</taxon>
        <taxon>Crustacea</taxon>
        <taxon>Multicrustacea</taxon>
        <taxon>Malacostraca</taxon>
        <taxon>Eumalacostraca</taxon>
        <taxon>Peracarida</taxon>
        <taxon>Amphipoda</taxon>
        <taxon>Senticaudata</taxon>
        <taxon>Talitrida</taxon>
        <taxon>Talitroidea</taxon>
        <taxon>Hyalellidae</taxon>
        <taxon>Hyalella</taxon>
    </lineage>
</organism>
<dbReference type="InterPro" id="IPR018502">
    <property type="entry name" value="Annexin_repeat"/>
</dbReference>
<dbReference type="GO" id="GO:0005509">
    <property type="term" value="F:calcium ion binding"/>
    <property type="evidence" value="ECO:0007669"/>
    <property type="project" value="InterPro"/>
</dbReference>
<protein>
    <recommendedName>
        <fullName evidence="4">Annexin</fullName>
    </recommendedName>
</protein>
<dbReference type="PROSITE" id="PS00223">
    <property type="entry name" value="ANNEXIN_1"/>
    <property type="match status" value="2"/>
</dbReference>
<evidence type="ECO:0000256" key="2">
    <source>
        <dbReference type="ARBA" id="ARBA00022737"/>
    </source>
</evidence>
<evidence type="ECO:0000256" key="1">
    <source>
        <dbReference type="ARBA" id="ARBA00007831"/>
    </source>
</evidence>
<keyword evidence="3 4" id="KW-0041">Annexin</keyword>
<dbReference type="PRINTS" id="PR00196">
    <property type="entry name" value="ANNEXIN"/>
</dbReference>
<accession>A0A8B7NFG7</accession>
<dbReference type="GO" id="GO:0005886">
    <property type="term" value="C:plasma membrane"/>
    <property type="evidence" value="ECO:0007669"/>
    <property type="project" value="TreeGrafter"/>
</dbReference>
<dbReference type="OMA" id="HRNIATQ"/>
<dbReference type="PROSITE" id="PS51897">
    <property type="entry name" value="ANNEXIN_2"/>
    <property type="match status" value="3"/>
</dbReference>
<evidence type="ECO:0000313" key="6">
    <source>
        <dbReference type="RefSeq" id="XP_018012363.2"/>
    </source>
</evidence>
<reference evidence="6" key="1">
    <citation type="submission" date="2025-08" db="UniProtKB">
        <authorList>
            <consortium name="RefSeq"/>
        </authorList>
    </citation>
    <scope>IDENTIFICATION</scope>
    <source>
        <tissue evidence="6">Whole organism</tissue>
    </source>
</reference>
<proteinExistence type="inferred from homology"/>
<evidence type="ECO:0000313" key="5">
    <source>
        <dbReference type="Proteomes" id="UP000694843"/>
    </source>
</evidence>
<sequence>MTLGHNPTCDALTLMRSFPPPDEASIINILANRTSDHRQGIISFGRGALHRDLIAVLEEQNIEPAFKIVLRAVLTPTAVLLAYHLFDAIQWPGTNETTLVEILCTRNDMEIQQINSAYNQIYERPLQHDLGAATSGPFRRLLVSIINNVEKNYNLSLTMILANKLHQADESLDEAEFSRIFSSHSFTVLRAVLEEYKKIKGKSLHDAIRSEFSGDIKTGLLAVVMCIENRHQFFAKCLHDAMRGLGTKDDTLIRIIVTRAEIDLGNIKHEYQRVFGRTLESDIRGDTSGDYKRMLLAIVQG</sequence>
<comment type="similarity">
    <text evidence="1 4">Belongs to the annexin family.</text>
</comment>
<dbReference type="OrthoDB" id="37886at2759"/>
<dbReference type="PANTHER" id="PTHR10502">
    <property type="entry name" value="ANNEXIN"/>
    <property type="match status" value="1"/>
</dbReference>
<name>A0A8B7NFG7_HYAAZ</name>
<dbReference type="Pfam" id="PF00191">
    <property type="entry name" value="Annexin"/>
    <property type="match status" value="3"/>
</dbReference>
<dbReference type="GO" id="GO:0005634">
    <property type="term" value="C:nucleus"/>
    <property type="evidence" value="ECO:0007669"/>
    <property type="project" value="TreeGrafter"/>
</dbReference>
<dbReference type="AlphaFoldDB" id="A0A8B7NFG7"/>
<evidence type="ECO:0000256" key="3">
    <source>
        <dbReference type="ARBA" id="ARBA00023216"/>
    </source>
</evidence>
<dbReference type="InterPro" id="IPR037104">
    <property type="entry name" value="Annexin_sf"/>
</dbReference>
<dbReference type="SMART" id="SM00335">
    <property type="entry name" value="ANX"/>
    <property type="match status" value="3"/>
</dbReference>
<dbReference type="KEGG" id="hazt:108669525"/>
<dbReference type="RefSeq" id="XP_018012363.2">
    <property type="nucleotide sequence ID" value="XM_018156874.2"/>
</dbReference>
<dbReference type="InterPro" id="IPR018252">
    <property type="entry name" value="Annexin_repeat_CS"/>
</dbReference>
<keyword evidence="4" id="KW-0106">Calcium</keyword>
<dbReference type="Proteomes" id="UP000694843">
    <property type="component" value="Unplaced"/>
</dbReference>
<dbReference type="GO" id="GO:0032509">
    <property type="term" value="P:endosome transport via multivesicular body sorting pathway"/>
    <property type="evidence" value="ECO:0007669"/>
    <property type="project" value="TreeGrafter"/>
</dbReference>
<dbReference type="GO" id="GO:0005544">
    <property type="term" value="F:calcium-dependent phospholipid binding"/>
    <property type="evidence" value="ECO:0007669"/>
    <property type="project" value="UniProtKB-KW"/>
</dbReference>
<dbReference type="GO" id="GO:0001786">
    <property type="term" value="F:phosphatidylserine binding"/>
    <property type="evidence" value="ECO:0007669"/>
    <property type="project" value="TreeGrafter"/>
</dbReference>
<dbReference type="GO" id="GO:0012506">
    <property type="term" value="C:vesicle membrane"/>
    <property type="evidence" value="ECO:0007669"/>
    <property type="project" value="TreeGrafter"/>
</dbReference>
<dbReference type="Gene3D" id="1.10.220.10">
    <property type="entry name" value="Annexin"/>
    <property type="match status" value="3"/>
</dbReference>
<dbReference type="GO" id="GO:0005737">
    <property type="term" value="C:cytoplasm"/>
    <property type="evidence" value="ECO:0007669"/>
    <property type="project" value="TreeGrafter"/>
</dbReference>
<dbReference type="SUPFAM" id="SSF47874">
    <property type="entry name" value="Annexin"/>
    <property type="match status" value="1"/>
</dbReference>
<comment type="domain">
    <text evidence="4">A pair of annexin repeats may form one binding site for calcium and phospholipid.</text>
</comment>
<dbReference type="GeneID" id="108669525"/>